<evidence type="ECO:0000313" key="5">
    <source>
        <dbReference type="Proteomes" id="UP000629287"/>
    </source>
</evidence>
<dbReference type="PROSITE" id="PS50088">
    <property type="entry name" value="ANK_REPEAT"/>
    <property type="match status" value="2"/>
</dbReference>
<dbReference type="PROSITE" id="PS50297">
    <property type="entry name" value="ANK_REP_REGION"/>
    <property type="match status" value="2"/>
</dbReference>
<evidence type="ECO:0000256" key="1">
    <source>
        <dbReference type="ARBA" id="ARBA00022737"/>
    </source>
</evidence>
<feature type="repeat" description="ANK" evidence="3">
    <location>
        <begin position="160"/>
        <end position="192"/>
    </location>
</feature>
<dbReference type="PANTHER" id="PTHR24189">
    <property type="entry name" value="MYOTROPHIN"/>
    <property type="match status" value="1"/>
</dbReference>
<dbReference type="SUPFAM" id="SSF48403">
    <property type="entry name" value="Ankyrin repeat"/>
    <property type="match status" value="1"/>
</dbReference>
<accession>A0A8I0TST8</accession>
<dbReference type="InterPro" id="IPR002110">
    <property type="entry name" value="Ankyrin_rpt"/>
</dbReference>
<dbReference type="EMBL" id="JADBGF010000001">
    <property type="protein sequence ID" value="MBE1599059.1"/>
    <property type="molecule type" value="Genomic_DNA"/>
</dbReference>
<dbReference type="SMART" id="SM00248">
    <property type="entry name" value="ANK"/>
    <property type="match status" value="3"/>
</dbReference>
<evidence type="ECO:0000313" key="4">
    <source>
        <dbReference type="EMBL" id="MBE1599059.1"/>
    </source>
</evidence>
<dbReference type="Gene3D" id="1.25.40.20">
    <property type="entry name" value="Ankyrin repeat-containing domain"/>
    <property type="match status" value="2"/>
</dbReference>
<protein>
    <submittedName>
        <fullName evidence="4">Ankyrin repeat protein/cytoskeletal protein CcmA (Bactofilin family)</fullName>
    </submittedName>
</protein>
<dbReference type="AlphaFoldDB" id="A0A8I0TST8"/>
<dbReference type="InterPro" id="IPR050745">
    <property type="entry name" value="Multifunctional_regulatory"/>
</dbReference>
<dbReference type="InterPro" id="IPR036770">
    <property type="entry name" value="Ankyrin_rpt-contain_sf"/>
</dbReference>
<organism evidence="4 5">
    <name type="scientific">Streptomyces stelliscabiei</name>
    <dbReference type="NCBI Taxonomy" id="146820"/>
    <lineage>
        <taxon>Bacteria</taxon>
        <taxon>Bacillati</taxon>
        <taxon>Actinomycetota</taxon>
        <taxon>Actinomycetes</taxon>
        <taxon>Kitasatosporales</taxon>
        <taxon>Streptomycetaceae</taxon>
        <taxon>Streptomyces</taxon>
    </lineage>
</organism>
<dbReference type="Proteomes" id="UP000629287">
    <property type="component" value="Unassembled WGS sequence"/>
</dbReference>
<dbReference type="OrthoDB" id="5379895at2"/>
<evidence type="ECO:0000256" key="3">
    <source>
        <dbReference type="PROSITE-ProRule" id="PRU00023"/>
    </source>
</evidence>
<dbReference type="Pfam" id="PF00023">
    <property type="entry name" value="Ank"/>
    <property type="match status" value="2"/>
</dbReference>
<keyword evidence="2 3" id="KW-0040">ANK repeat</keyword>
<dbReference type="GeneID" id="86829744"/>
<feature type="repeat" description="ANK" evidence="3">
    <location>
        <begin position="43"/>
        <end position="83"/>
    </location>
</feature>
<reference evidence="4 5" key="1">
    <citation type="submission" date="2020-10" db="EMBL/GenBank/DDBJ databases">
        <title>Sequencing the genomes of 1000 actinobacteria strains.</title>
        <authorList>
            <person name="Klenk H.-P."/>
        </authorList>
    </citation>
    <scope>NUCLEOTIDE SEQUENCE [LARGE SCALE GENOMIC DNA]</scope>
    <source>
        <strain evidence="4 5">DSM 41803</strain>
    </source>
</reference>
<evidence type="ECO:0000256" key="2">
    <source>
        <dbReference type="ARBA" id="ARBA00023043"/>
    </source>
</evidence>
<keyword evidence="5" id="KW-1185">Reference proteome</keyword>
<sequence length="482" mass="52115">MTGTDDDLFHVVSPAHGARTLEQVARIRALLAEGVDVSAPDEQGATPLHRAVQAPYQDRDPLPSLEVVRALLESGADVHARDRSGITPAARAVLLNDTAPQAAVDRSVAVLELLVEHGARLDGPCGDVMGGSFAHHSTTAAPVYAFLLDHGAPTTATDSLGNTPLHATVSSARPQLVELLLQRGADTSAVNRLGQTPLGIALNLDQYNDHQRRARSQIVPLLEAAGAPAHIRYPRTEGGPLPIDMRAVRRAAAELRAEGEDDAKLQRHLDETYDSYQHFIDALKRDCGPNGFVWLLELCRRVLGDTGTARTLVGEQEVRAPFFHHGDLAVKGNLQVMRSFVVTGSLTVEGCLADSRPASGIVIGGDLTAQAVYTDGDMHVSGDIEADIVYGHYNDHTLEARTIRGRLVIADDHDVQADVEAEHHFDIDDYQQGYGEGVQEYLRALLVDEVFTKDDGDDEAQLDPGTLLSRLWEGKPVFRPAD</sequence>
<dbReference type="RefSeq" id="WP_050399544.1">
    <property type="nucleotide sequence ID" value="NZ_JADBGF010000001.1"/>
</dbReference>
<dbReference type="PANTHER" id="PTHR24189:SF50">
    <property type="entry name" value="ANKYRIN REPEAT AND SOCS BOX PROTEIN 2"/>
    <property type="match status" value="1"/>
</dbReference>
<gene>
    <name evidence="4" type="ORF">H4687_005188</name>
</gene>
<keyword evidence="1" id="KW-0677">Repeat</keyword>
<proteinExistence type="predicted"/>
<name>A0A8I0TST8_9ACTN</name>
<comment type="caution">
    <text evidence="4">The sequence shown here is derived from an EMBL/GenBank/DDBJ whole genome shotgun (WGS) entry which is preliminary data.</text>
</comment>